<name>A0A564Z7T9_HYMDI</name>
<proteinExistence type="predicted"/>
<organism evidence="1 2">
    <name type="scientific">Hymenolepis diminuta</name>
    <name type="common">Rat tapeworm</name>
    <dbReference type="NCBI Taxonomy" id="6216"/>
    <lineage>
        <taxon>Eukaryota</taxon>
        <taxon>Metazoa</taxon>
        <taxon>Spiralia</taxon>
        <taxon>Lophotrochozoa</taxon>
        <taxon>Platyhelminthes</taxon>
        <taxon>Cestoda</taxon>
        <taxon>Eucestoda</taxon>
        <taxon>Cyclophyllidea</taxon>
        <taxon>Hymenolepididae</taxon>
        <taxon>Hymenolepis</taxon>
    </lineage>
</organism>
<feature type="non-terminal residue" evidence="1">
    <location>
        <position position="89"/>
    </location>
</feature>
<evidence type="ECO:0000313" key="2">
    <source>
        <dbReference type="Proteomes" id="UP000321570"/>
    </source>
</evidence>
<protein>
    <submittedName>
        <fullName evidence="1">Uncharacterized protein</fullName>
    </submittedName>
</protein>
<accession>A0A564Z7T9</accession>
<dbReference type="AlphaFoldDB" id="A0A564Z7T9"/>
<keyword evidence="2" id="KW-1185">Reference proteome</keyword>
<dbReference type="Proteomes" id="UP000321570">
    <property type="component" value="Unassembled WGS sequence"/>
</dbReference>
<reference evidence="1 2" key="1">
    <citation type="submission" date="2019-07" db="EMBL/GenBank/DDBJ databases">
        <authorList>
            <person name="Jastrzebski P J."/>
            <person name="Paukszto L."/>
            <person name="Jastrzebski P J."/>
        </authorList>
    </citation>
    <scope>NUCLEOTIDE SEQUENCE [LARGE SCALE GENOMIC DNA]</scope>
    <source>
        <strain evidence="1 2">WMS-il1</strain>
    </source>
</reference>
<gene>
    <name evidence="1" type="ORF">WMSIL1_LOCUS13327</name>
</gene>
<dbReference type="EMBL" id="CABIJS010000694">
    <property type="protein sequence ID" value="VUZ55530.1"/>
    <property type="molecule type" value="Genomic_DNA"/>
</dbReference>
<sequence length="89" mass="10184">MAAVEDLGVISEFLNQPCFQQMLRIKQCVPDTIMLEILPNPGDTCIIRCPSPYPQINPTWKITIGNRTVSCFHKDIPERATTLRQCFIY</sequence>
<evidence type="ECO:0000313" key="1">
    <source>
        <dbReference type="EMBL" id="VUZ55530.1"/>
    </source>
</evidence>